<accession>A0A917YS62</accession>
<reference evidence="2" key="1">
    <citation type="journal article" date="2014" name="Int. J. Syst. Evol. Microbiol.">
        <title>Complete genome sequence of Corynebacterium casei LMG S-19264T (=DSM 44701T), isolated from a smear-ripened cheese.</title>
        <authorList>
            <consortium name="US DOE Joint Genome Institute (JGI-PGF)"/>
            <person name="Walter F."/>
            <person name="Albersmeier A."/>
            <person name="Kalinowski J."/>
            <person name="Ruckert C."/>
        </authorList>
    </citation>
    <scope>NUCLEOTIDE SEQUENCE</scope>
    <source>
        <strain evidence="2">CGMCC 1.7086</strain>
    </source>
</reference>
<reference evidence="2" key="2">
    <citation type="submission" date="2020-09" db="EMBL/GenBank/DDBJ databases">
        <authorList>
            <person name="Sun Q."/>
            <person name="Zhou Y."/>
        </authorList>
    </citation>
    <scope>NUCLEOTIDE SEQUENCE</scope>
    <source>
        <strain evidence="2">CGMCC 1.7086</strain>
    </source>
</reference>
<protein>
    <submittedName>
        <fullName evidence="2">Uncharacterized protein</fullName>
    </submittedName>
</protein>
<name>A0A917YS62_9ALTE</name>
<dbReference type="Proteomes" id="UP000606935">
    <property type="component" value="Unassembled WGS sequence"/>
</dbReference>
<organism evidence="2 3">
    <name type="scientific">Bowmanella pacifica</name>
    <dbReference type="NCBI Taxonomy" id="502051"/>
    <lineage>
        <taxon>Bacteria</taxon>
        <taxon>Pseudomonadati</taxon>
        <taxon>Pseudomonadota</taxon>
        <taxon>Gammaproteobacteria</taxon>
        <taxon>Alteromonadales</taxon>
        <taxon>Alteromonadaceae</taxon>
        <taxon>Bowmanella</taxon>
    </lineage>
</organism>
<dbReference type="AlphaFoldDB" id="A0A917YS62"/>
<comment type="caution">
    <text evidence="2">The sequence shown here is derived from an EMBL/GenBank/DDBJ whole genome shotgun (WGS) entry which is preliminary data.</text>
</comment>
<keyword evidence="3" id="KW-1185">Reference proteome</keyword>
<gene>
    <name evidence="2" type="ORF">GCM10010982_06510</name>
</gene>
<dbReference type="EMBL" id="BMLS01000001">
    <property type="protein sequence ID" value="GGO65224.1"/>
    <property type="molecule type" value="Genomic_DNA"/>
</dbReference>
<evidence type="ECO:0000313" key="3">
    <source>
        <dbReference type="Proteomes" id="UP000606935"/>
    </source>
</evidence>
<proteinExistence type="predicted"/>
<evidence type="ECO:0000256" key="1">
    <source>
        <dbReference type="SAM" id="MobiDB-lite"/>
    </source>
</evidence>
<feature type="region of interest" description="Disordered" evidence="1">
    <location>
        <begin position="45"/>
        <end position="68"/>
    </location>
</feature>
<dbReference type="RefSeq" id="WP_188690208.1">
    <property type="nucleotide sequence ID" value="NZ_BMLS01000001.1"/>
</dbReference>
<evidence type="ECO:0000313" key="2">
    <source>
        <dbReference type="EMBL" id="GGO65224.1"/>
    </source>
</evidence>
<sequence length="115" mass="12945">MSELLVVSDLSILAYKCCGKACDLRVFYDTPSMERQSLFFARAKKSDQKKHARRIPNNVSPENSEKAVAETTFPTRLLLKSFQTTCPHFHCPLNRPGIFKRDESGLGRLGGEVVL</sequence>